<comment type="caution">
    <text evidence="3">The sequence shown here is derived from an EMBL/GenBank/DDBJ whole genome shotgun (WGS) entry which is preliminary data.</text>
</comment>
<evidence type="ECO:0000256" key="1">
    <source>
        <dbReference type="SAM" id="MobiDB-lite"/>
    </source>
</evidence>
<evidence type="ECO:0000256" key="2">
    <source>
        <dbReference type="SAM" id="SignalP"/>
    </source>
</evidence>
<proteinExistence type="predicted"/>
<name>A0AAP0QIV9_9ROSI</name>
<feature type="region of interest" description="Disordered" evidence="1">
    <location>
        <begin position="60"/>
        <end position="86"/>
    </location>
</feature>
<protein>
    <recommendedName>
        <fullName evidence="5">Secreted protein</fullName>
    </recommendedName>
</protein>
<feature type="chain" id="PRO_5043044514" description="Secreted protein" evidence="2">
    <location>
        <begin position="24"/>
        <end position="86"/>
    </location>
</feature>
<dbReference type="Proteomes" id="UP001428341">
    <property type="component" value="Unassembled WGS sequence"/>
</dbReference>
<evidence type="ECO:0008006" key="5">
    <source>
        <dbReference type="Google" id="ProtNLM"/>
    </source>
</evidence>
<dbReference type="AlphaFoldDB" id="A0AAP0QIV9"/>
<evidence type="ECO:0000313" key="4">
    <source>
        <dbReference type="Proteomes" id="UP001428341"/>
    </source>
</evidence>
<keyword evidence="2" id="KW-0732">Signal</keyword>
<dbReference type="EMBL" id="JBCGBO010000006">
    <property type="protein sequence ID" value="KAK9193679.1"/>
    <property type="molecule type" value="Genomic_DNA"/>
</dbReference>
<feature type="signal peptide" evidence="2">
    <location>
        <begin position="1"/>
        <end position="23"/>
    </location>
</feature>
<organism evidence="3 4">
    <name type="scientific">Citrus x changshan-huyou</name>
    <dbReference type="NCBI Taxonomy" id="2935761"/>
    <lineage>
        <taxon>Eukaryota</taxon>
        <taxon>Viridiplantae</taxon>
        <taxon>Streptophyta</taxon>
        <taxon>Embryophyta</taxon>
        <taxon>Tracheophyta</taxon>
        <taxon>Spermatophyta</taxon>
        <taxon>Magnoliopsida</taxon>
        <taxon>eudicotyledons</taxon>
        <taxon>Gunneridae</taxon>
        <taxon>Pentapetalae</taxon>
        <taxon>rosids</taxon>
        <taxon>malvids</taxon>
        <taxon>Sapindales</taxon>
        <taxon>Rutaceae</taxon>
        <taxon>Aurantioideae</taxon>
        <taxon>Citrus</taxon>
    </lineage>
</organism>
<gene>
    <name evidence="3" type="ORF">WN944_004376</name>
</gene>
<reference evidence="3 4" key="1">
    <citation type="submission" date="2024-05" db="EMBL/GenBank/DDBJ databases">
        <title>Haplotype-resolved chromosome-level genome assembly of Huyou (Citrus changshanensis).</title>
        <authorList>
            <person name="Miao C."/>
            <person name="Chen W."/>
            <person name="Wu Y."/>
            <person name="Wang L."/>
            <person name="Zhao S."/>
            <person name="Grierson D."/>
            <person name="Xu C."/>
            <person name="Chen K."/>
        </authorList>
    </citation>
    <scope>NUCLEOTIDE SEQUENCE [LARGE SCALE GENOMIC DNA]</scope>
    <source>
        <strain evidence="3">01-14</strain>
        <tissue evidence="3">Leaf</tissue>
    </source>
</reference>
<keyword evidence="4" id="KW-1185">Reference proteome</keyword>
<sequence>MKPASKTTLFWLVLVTFVKQLVSFPQQNESFFKKLKTEKQRKRQRRSLVLSEGGAGLEMVSGDIRGERNGREGQANGALERGDINE</sequence>
<accession>A0AAP0QIV9</accession>
<evidence type="ECO:0000313" key="3">
    <source>
        <dbReference type="EMBL" id="KAK9193679.1"/>
    </source>
</evidence>